<evidence type="ECO:0000313" key="3">
    <source>
        <dbReference type="Proteomes" id="UP000188613"/>
    </source>
</evidence>
<dbReference type="InterPro" id="IPR010982">
    <property type="entry name" value="Lambda_DNA-bd_dom_sf"/>
</dbReference>
<dbReference type="AlphaFoldDB" id="A0A1V2A7T2"/>
<dbReference type="Gene3D" id="1.10.260.40">
    <property type="entry name" value="lambda repressor-like DNA-binding domains"/>
    <property type="match status" value="1"/>
</dbReference>
<reference evidence="2 3" key="1">
    <citation type="submission" date="2016-12" db="EMBL/GenBank/DDBJ databases">
        <title>Domibacillus sp. SAB 38T whole genome sequencing.</title>
        <authorList>
            <person name="Verma A."/>
            <person name="Ojha A.K."/>
            <person name="Krishnamurthi S."/>
        </authorList>
    </citation>
    <scope>NUCLEOTIDE SEQUENCE [LARGE SCALE GENOMIC DNA]</scope>
    <source>
        <strain evidence="2 3">SAB 38</strain>
    </source>
</reference>
<dbReference type="RefSeq" id="WP_076765333.1">
    <property type="nucleotide sequence ID" value="NZ_MSFI01000012.1"/>
</dbReference>
<name>A0A1V2A7T2_9BACI</name>
<dbReference type="Pfam" id="PF01381">
    <property type="entry name" value="HTH_3"/>
    <property type="match status" value="1"/>
</dbReference>
<dbReference type="SUPFAM" id="SSF47413">
    <property type="entry name" value="lambda repressor-like DNA-binding domains"/>
    <property type="match status" value="1"/>
</dbReference>
<dbReference type="PROSITE" id="PS50943">
    <property type="entry name" value="HTH_CROC1"/>
    <property type="match status" value="1"/>
</dbReference>
<evidence type="ECO:0000313" key="2">
    <source>
        <dbReference type="EMBL" id="OMP67059.1"/>
    </source>
</evidence>
<dbReference type="GO" id="GO:0003677">
    <property type="term" value="F:DNA binding"/>
    <property type="evidence" value="ECO:0007669"/>
    <property type="project" value="InterPro"/>
</dbReference>
<accession>A0A1V2A7T2</accession>
<dbReference type="EMBL" id="MSFI01000012">
    <property type="protein sequence ID" value="OMP67059.1"/>
    <property type="molecule type" value="Genomic_DNA"/>
</dbReference>
<feature type="domain" description="HTH cro/C1-type" evidence="1">
    <location>
        <begin position="5"/>
        <end position="58"/>
    </location>
</feature>
<protein>
    <submittedName>
        <fullName evidence="2">Transcriptional regulator</fullName>
    </submittedName>
</protein>
<gene>
    <name evidence="2" type="ORF">BTO28_08735</name>
</gene>
<dbReference type="OrthoDB" id="2883494at2"/>
<dbReference type="SMART" id="SM00530">
    <property type="entry name" value="HTH_XRE"/>
    <property type="match status" value="1"/>
</dbReference>
<keyword evidence="3" id="KW-1185">Reference proteome</keyword>
<proteinExistence type="predicted"/>
<comment type="caution">
    <text evidence="2">The sequence shown here is derived from an EMBL/GenBank/DDBJ whole genome shotgun (WGS) entry which is preliminary data.</text>
</comment>
<dbReference type="Proteomes" id="UP000188613">
    <property type="component" value="Unassembled WGS sequence"/>
</dbReference>
<dbReference type="InterPro" id="IPR001387">
    <property type="entry name" value="Cro/C1-type_HTH"/>
</dbReference>
<sequence length="87" mass="9741">MSLPKKARIAAGFTIEGAAKELNISGGYLSQIENGQRQIDSKRADEIAKLYGCEKDKIFLPKRYSIREVLGKLEKKGSQLRKEGDQE</sequence>
<organism evidence="2 3">
    <name type="scientific">Domibacillus epiphyticus</name>
    <dbReference type="NCBI Taxonomy" id="1714355"/>
    <lineage>
        <taxon>Bacteria</taxon>
        <taxon>Bacillati</taxon>
        <taxon>Bacillota</taxon>
        <taxon>Bacilli</taxon>
        <taxon>Bacillales</taxon>
        <taxon>Bacillaceae</taxon>
        <taxon>Domibacillus</taxon>
    </lineage>
</organism>
<evidence type="ECO:0000259" key="1">
    <source>
        <dbReference type="PROSITE" id="PS50943"/>
    </source>
</evidence>
<dbReference type="STRING" id="1714355.BTO28_08735"/>
<dbReference type="CDD" id="cd00093">
    <property type="entry name" value="HTH_XRE"/>
    <property type="match status" value="1"/>
</dbReference>